<keyword evidence="4 8" id="KW-0812">Transmembrane</keyword>
<dbReference type="InterPro" id="IPR005548">
    <property type="entry name" value="Cell_div_FtsQ/DivIB_C"/>
</dbReference>
<evidence type="ECO:0000256" key="4">
    <source>
        <dbReference type="ARBA" id="ARBA00022692"/>
    </source>
</evidence>
<feature type="coiled-coil region" evidence="9">
    <location>
        <begin position="22"/>
        <end position="49"/>
    </location>
</feature>
<dbReference type="InterPro" id="IPR026580">
    <property type="entry name" value="DivIB"/>
</dbReference>
<keyword evidence="6 8" id="KW-0472">Membrane</keyword>
<reference evidence="11 12" key="2">
    <citation type="submission" date="2024-03" db="EMBL/GenBank/DDBJ databases">
        <title>The Genome Sequence of Enterococcus sp. DIV2402.</title>
        <authorList>
            <consortium name="The Broad Institute Genomics Platform"/>
            <consortium name="The Broad Institute Microbial Omics Core"/>
            <consortium name="The Broad Institute Genomic Center for Infectious Diseases"/>
            <person name="Earl A."/>
            <person name="Manson A."/>
            <person name="Gilmore M."/>
            <person name="Schwartman J."/>
            <person name="Shea T."/>
            <person name="Abouelleil A."/>
            <person name="Cao P."/>
            <person name="Chapman S."/>
            <person name="Cusick C."/>
            <person name="Young S."/>
            <person name="Neafsey D."/>
            <person name="Nusbaum C."/>
            <person name="Birren B."/>
        </authorList>
    </citation>
    <scope>NUCLEOTIDE SEQUENCE [LARGE SCALE GENOMIC DNA]</scope>
    <source>
        <strain evidence="11 12">DIV2402</strain>
    </source>
</reference>
<accession>A0ABZ2SRE0</accession>
<feature type="transmembrane region" description="Helical" evidence="8">
    <location>
        <begin position="71"/>
        <end position="89"/>
    </location>
</feature>
<keyword evidence="9" id="KW-0175">Coiled coil</keyword>
<proteinExistence type="inferred from homology"/>
<evidence type="ECO:0000256" key="8">
    <source>
        <dbReference type="HAMAP-Rule" id="MF_00912"/>
    </source>
</evidence>
<evidence type="ECO:0000256" key="9">
    <source>
        <dbReference type="SAM" id="Coils"/>
    </source>
</evidence>
<comment type="subcellular location">
    <subcellularLocation>
        <location evidence="8">Cell membrane</location>
        <topology evidence="8">Single-pass type II membrane protein</topology>
    </subcellularLocation>
    <subcellularLocation>
        <location evidence="1">Membrane</location>
    </subcellularLocation>
    <text evidence="8">Localizes to the division septum.</text>
</comment>
<evidence type="ECO:0000256" key="3">
    <source>
        <dbReference type="ARBA" id="ARBA00022618"/>
    </source>
</evidence>
<dbReference type="InterPro" id="IPR013685">
    <property type="entry name" value="POTRA_FtsQ_type"/>
</dbReference>
<evidence type="ECO:0000313" key="12">
    <source>
        <dbReference type="Proteomes" id="UP000664701"/>
    </source>
</evidence>
<reference evidence="11 12" key="1">
    <citation type="submission" date="2021-03" db="EMBL/GenBank/DDBJ databases">
        <authorList>
            <person name="Gilmore M.S."/>
            <person name="Schwartzman J."/>
            <person name="Van Tyne D."/>
            <person name="Martin M."/>
            <person name="Earl A.M."/>
            <person name="Manson A.L."/>
            <person name="Straub T."/>
            <person name="Salamzade R."/>
            <person name="Saavedra J."/>
            <person name="Lebreton F."/>
            <person name="Prichula J."/>
            <person name="Schaufler K."/>
            <person name="Gaca A."/>
            <person name="Sgardioli B."/>
            <person name="Wagenaar J."/>
            <person name="Strong T."/>
        </authorList>
    </citation>
    <scope>NUCLEOTIDE SEQUENCE [LARGE SCALE GENOMIC DNA]</scope>
    <source>
        <strain evidence="11 12">DIV2402</strain>
    </source>
</reference>
<dbReference type="Proteomes" id="UP000664701">
    <property type="component" value="Chromosome"/>
</dbReference>
<evidence type="ECO:0000256" key="5">
    <source>
        <dbReference type="ARBA" id="ARBA00022989"/>
    </source>
</evidence>
<gene>
    <name evidence="8" type="primary">divIB</name>
    <name evidence="11" type="ORF">DOK78_002768</name>
</gene>
<evidence type="ECO:0000256" key="7">
    <source>
        <dbReference type="ARBA" id="ARBA00023306"/>
    </source>
</evidence>
<dbReference type="HAMAP" id="MF_00912">
    <property type="entry name" value="DivIB"/>
    <property type="match status" value="1"/>
</dbReference>
<keyword evidence="7 8" id="KW-0131">Cell cycle</keyword>
<protein>
    <recommendedName>
        <fullName evidence="8">Cell division protein DivIB</fullName>
    </recommendedName>
</protein>
<dbReference type="Pfam" id="PF08478">
    <property type="entry name" value="POTRA_1"/>
    <property type="match status" value="1"/>
</dbReference>
<evidence type="ECO:0000313" key="11">
    <source>
        <dbReference type="EMBL" id="WYJ78112.1"/>
    </source>
</evidence>
<dbReference type="PANTHER" id="PTHR37820:SF1">
    <property type="entry name" value="CELL DIVISION PROTEIN FTSQ"/>
    <property type="match status" value="1"/>
</dbReference>
<keyword evidence="12" id="KW-1185">Reference proteome</keyword>
<evidence type="ECO:0000256" key="1">
    <source>
        <dbReference type="ARBA" id="ARBA00004370"/>
    </source>
</evidence>
<dbReference type="Pfam" id="PF03799">
    <property type="entry name" value="FtsQ_DivIB_C"/>
    <property type="match status" value="1"/>
</dbReference>
<organism evidence="11 12">
    <name type="scientific">Candidatus Enterococcus lowellii</name>
    <dbReference type="NCBI Taxonomy" id="2230877"/>
    <lineage>
        <taxon>Bacteria</taxon>
        <taxon>Bacillati</taxon>
        <taxon>Bacillota</taxon>
        <taxon>Bacilli</taxon>
        <taxon>Lactobacillales</taxon>
        <taxon>Enterococcaceae</taxon>
        <taxon>Enterococcus</taxon>
    </lineage>
</organism>
<dbReference type="GO" id="GO:0051301">
    <property type="term" value="P:cell division"/>
    <property type="evidence" value="ECO:0007669"/>
    <property type="project" value="UniProtKB-KW"/>
</dbReference>
<evidence type="ECO:0000256" key="6">
    <source>
        <dbReference type="ARBA" id="ARBA00023136"/>
    </source>
</evidence>
<evidence type="ECO:0000256" key="2">
    <source>
        <dbReference type="ARBA" id="ARBA00022475"/>
    </source>
</evidence>
<keyword evidence="3 8" id="KW-0132">Cell division</keyword>
<evidence type="ECO:0000259" key="10">
    <source>
        <dbReference type="PROSITE" id="PS51779"/>
    </source>
</evidence>
<comment type="function">
    <text evidence="8">Cell division protein that may be involved in stabilizing or promoting the assembly of the division complex.</text>
</comment>
<dbReference type="Gene3D" id="3.40.50.10960">
    <property type="match status" value="1"/>
</dbReference>
<dbReference type="PROSITE" id="PS51779">
    <property type="entry name" value="POTRA"/>
    <property type="match status" value="1"/>
</dbReference>
<name>A0ABZ2SRE0_9ENTE</name>
<keyword evidence="5 8" id="KW-1133">Transmembrane helix</keyword>
<keyword evidence="2 8" id="KW-1003">Cell membrane</keyword>
<sequence length="305" mass="35281">MTPWQKEHLLYLEKTGQVDPTIQLEEEEIEEATDEVEVSEEIQEETDERVSFADRLPKIKEYRSKKLYQRLFLLILLFLLPLLGTLYYISPLSKVSAITVVGNQKVPTETIVNESNLKNDESLWAQFFNRKTTVQQIKEKAPRVENATIQIVHWNQLQINVTEYQEVAWLVEGKEYLPILASGYVIQEPQKEAGQDKVIFEGFKDKKVILRALKAYDKLPKEIQEGISQVKYAPTKSNDQLLNLYMNDGNQVIVNISNMSSQMEYYPQVAKEMDKKGVIDMEVGIFAYPYQVSESTTETKAEEKE</sequence>
<dbReference type="InterPro" id="IPR034746">
    <property type="entry name" value="POTRA"/>
</dbReference>
<dbReference type="InterPro" id="IPR050487">
    <property type="entry name" value="FtsQ_DivIB"/>
</dbReference>
<dbReference type="PANTHER" id="PTHR37820">
    <property type="entry name" value="CELL DIVISION PROTEIN DIVIB"/>
    <property type="match status" value="1"/>
</dbReference>
<comment type="similarity">
    <text evidence="8">Belongs to the FtsQ/DivIB family. DivIB subfamily.</text>
</comment>
<feature type="domain" description="POTRA" evidence="10">
    <location>
        <begin position="93"/>
        <end position="164"/>
    </location>
</feature>
<dbReference type="RefSeq" id="WP_207941720.1">
    <property type="nucleotide sequence ID" value="NZ_CP147251.1"/>
</dbReference>
<dbReference type="EMBL" id="CP147251">
    <property type="protein sequence ID" value="WYJ78112.1"/>
    <property type="molecule type" value="Genomic_DNA"/>
</dbReference>